<evidence type="ECO:0000256" key="5">
    <source>
        <dbReference type="ARBA" id="ARBA00023163"/>
    </source>
</evidence>
<evidence type="ECO:0000256" key="3">
    <source>
        <dbReference type="ARBA" id="ARBA00023015"/>
    </source>
</evidence>
<dbReference type="Gene3D" id="3.90.1150.10">
    <property type="entry name" value="Aspartate Aminotransferase, domain 1"/>
    <property type="match status" value="1"/>
</dbReference>
<dbReference type="InterPro" id="IPR036388">
    <property type="entry name" value="WH-like_DNA-bd_sf"/>
</dbReference>
<dbReference type="PANTHER" id="PTHR46577">
    <property type="entry name" value="HTH-TYPE TRANSCRIPTIONAL REGULATORY PROTEIN GABR"/>
    <property type="match status" value="1"/>
</dbReference>
<dbReference type="GO" id="GO:0003824">
    <property type="term" value="F:catalytic activity"/>
    <property type="evidence" value="ECO:0007669"/>
    <property type="project" value="UniProtKB-ARBA"/>
</dbReference>
<dbReference type="PANTHER" id="PTHR46577:SF1">
    <property type="entry name" value="HTH-TYPE TRANSCRIPTIONAL REGULATORY PROTEIN GABR"/>
    <property type="match status" value="1"/>
</dbReference>
<dbReference type="SUPFAM" id="SSF46785">
    <property type="entry name" value="Winged helix' DNA-binding domain"/>
    <property type="match status" value="1"/>
</dbReference>
<dbReference type="GO" id="GO:0003677">
    <property type="term" value="F:DNA binding"/>
    <property type="evidence" value="ECO:0007669"/>
    <property type="project" value="UniProtKB-KW"/>
</dbReference>
<dbReference type="CDD" id="cd07377">
    <property type="entry name" value="WHTH_GntR"/>
    <property type="match status" value="1"/>
</dbReference>
<dbReference type="InterPro" id="IPR015422">
    <property type="entry name" value="PyrdxlP-dep_Trfase_small"/>
</dbReference>
<dbReference type="RefSeq" id="WP_138003988.1">
    <property type="nucleotide sequence ID" value="NZ_QGQD01000105.1"/>
</dbReference>
<dbReference type="GO" id="GO:0030170">
    <property type="term" value="F:pyridoxal phosphate binding"/>
    <property type="evidence" value="ECO:0007669"/>
    <property type="project" value="InterPro"/>
</dbReference>
<dbReference type="Pfam" id="PF00155">
    <property type="entry name" value="Aminotran_1_2"/>
    <property type="match status" value="1"/>
</dbReference>
<gene>
    <name evidence="7" type="primary">ydcR</name>
    <name evidence="7" type="ORF">DSM106044_05083</name>
</gene>
<dbReference type="InterPro" id="IPR004839">
    <property type="entry name" value="Aminotransferase_I/II_large"/>
</dbReference>
<dbReference type="Gene3D" id="1.10.10.10">
    <property type="entry name" value="Winged helix-like DNA-binding domain superfamily/Winged helix DNA-binding domain"/>
    <property type="match status" value="1"/>
</dbReference>
<dbReference type="Gene3D" id="3.40.640.10">
    <property type="entry name" value="Type I PLP-dependent aspartate aminotransferase-like (Major domain)"/>
    <property type="match status" value="1"/>
</dbReference>
<dbReference type="SMART" id="SM00345">
    <property type="entry name" value="HTH_GNTR"/>
    <property type="match status" value="1"/>
</dbReference>
<dbReference type="Proteomes" id="UP000306509">
    <property type="component" value="Unassembled WGS sequence"/>
</dbReference>
<dbReference type="InterPro" id="IPR015424">
    <property type="entry name" value="PyrdxlP-dep_Trfase"/>
</dbReference>
<dbReference type="CDD" id="cd00609">
    <property type="entry name" value="AAT_like"/>
    <property type="match status" value="1"/>
</dbReference>
<proteinExistence type="inferred from homology"/>
<dbReference type="Pfam" id="PF00392">
    <property type="entry name" value="GntR"/>
    <property type="match status" value="1"/>
</dbReference>
<dbReference type="STRING" id="180332.GCA_000797495_00816"/>
<keyword evidence="4" id="KW-0238">DNA-binding</keyword>
<keyword evidence="5" id="KW-0804">Transcription</keyword>
<feature type="domain" description="HTH gntR-type" evidence="6">
    <location>
        <begin position="22"/>
        <end position="90"/>
    </location>
</feature>
<name>A0A4U8Q2A9_9FIRM</name>
<evidence type="ECO:0000256" key="2">
    <source>
        <dbReference type="ARBA" id="ARBA00022898"/>
    </source>
</evidence>
<keyword evidence="3" id="KW-0805">Transcription regulation</keyword>
<reference evidence="7 8" key="1">
    <citation type="journal article" date="2019" name="Anaerobe">
        <title>Detection of Robinsoniella peoriensis in multiple bone samples of a trauma patient.</title>
        <authorList>
            <person name="Schrottner P."/>
            <person name="Hartwich K."/>
            <person name="Bunk B."/>
            <person name="Schober I."/>
            <person name="Helbig S."/>
            <person name="Rudolph W.W."/>
            <person name="Gunzer F."/>
        </authorList>
    </citation>
    <scope>NUCLEOTIDE SEQUENCE [LARGE SCALE GENOMIC DNA]</scope>
    <source>
        <strain evidence="7 8">DSM 106044</strain>
    </source>
</reference>
<dbReference type="PROSITE" id="PS50949">
    <property type="entry name" value="HTH_GNTR"/>
    <property type="match status" value="1"/>
</dbReference>
<dbReference type="EMBL" id="QGQD01000105">
    <property type="protein sequence ID" value="TLC98022.1"/>
    <property type="molecule type" value="Genomic_DNA"/>
</dbReference>
<accession>A0A4U8Q2A9</accession>
<keyword evidence="2" id="KW-0663">Pyridoxal phosphate</keyword>
<sequence>MPVNSFENYPMSWRPKLNKEKKPVYLSIAAALEKDIGAGILCPNDKLPPQRELADYLDVNLSTITRAFKLCEAKGLISGTIGRGTYVASDVSANLPMLHEIEDFNCINLGASHPLYQQNKYITQMLKRLPSKVNIDNILKYTDISGSLPQKESACQWLKMLGIHTKPENILITSGLQNSLTVVLASLFHYGDKIVTNSLTYPGIKNIANMLGIILVPIPYLDKQMDLKYLEQVCRTERIKGIYVIPDFHNPTTVTMDINERSQLSSIIEKYALINIEDGTYTFLSEKPGISLYELLPDQTIHICTLSNALSAGLRISFMVTPLIFRESLLTGIRNINVMSSPIETELASQLIQTGLAGNIITDKIQEIKKRNRITENILAGNELWGNQRSQFRWLTLRKPINSHELEICLKKKGVHVFCSERFLVGNSNLIPAVRLAVCSPDRHEDLARGLNIIKETLLEWPQK</sequence>
<comment type="caution">
    <text evidence="7">The sequence shown here is derived from an EMBL/GenBank/DDBJ whole genome shotgun (WGS) entry which is preliminary data.</text>
</comment>
<dbReference type="GO" id="GO:0003700">
    <property type="term" value="F:DNA-binding transcription factor activity"/>
    <property type="evidence" value="ECO:0007669"/>
    <property type="project" value="InterPro"/>
</dbReference>
<dbReference type="InterPro" id="IPR015421">
    <property type="entry name" value="PyrdxlP-dep_Trfase_major"/>
</dbReference>
<dbReference type="SUPFAM" id="SSF53383">
    <property type="entry name" value="PLP-dependent transferases"/>
    <property type="match status" value="1"/>
</dbReference>
<evidence type="ECO:0000313" key="8">
    <source>
        <dbReference type="Proteomes" id="UP000306509"/>
    </source>
</evidence>
<dbReference type="InterPro" id="IPR051446">
    <property type="entry name" value="HTH_trans_reg/aminotransferase"/>
</dbReference>
<dbReference type="AlphaFoldDB" id="A0A4U8Q2A9"/>
<protein>
    <submittedName>
        <fullName evidence="7">Putative HTH-type transcriptional regulator YdcR</fullName>
    </submittedName>
</protein>
<evidence type="ECO:0000259" key="6">
    <source>
        <dbReference type="PROSITE" id="PS50949"/>
    </source>
</evidence>
<keyword evidence="8" id="KW-1185">Reference proteome</keyword>
<evidence type="ECO:0000256" key="4">
    <source>
        <dbReference type="ARBA" id="ARBA00023125"/>
    </source>
</evidence>
<dbReference type="InterPro" id="IPR000524">
    <property type="entry name" value="Tscrpt_reg_HTH_GntR"/>
</dbReference>
<evidence type="ECO:0000256" key="1">
    <source>
        <dbReference type="ARBA" id="ARBA00005384"/>
    </source>
</evidence>
<organism evidence="7 8">
    <name type="scientific">Robinsoniella peoriensis</name>
    <dbReference type="NCBI Taxonomy" id="180332"/>
    <lineage>
        <taxon>Bacteria</taxon>
        <taxon>Bacillati</taxon>
        <taxon>Bacillota</taxon>
        <taxon>Clostridia</taxon>
        <taxon>Lachnospirales</taxon>
        <taxon>Lachnospiraceae</taxon>
        <taxon>Robinsoniella</taxon>
    </lineage>
</organism>
<dbReference type="InterPro" id="IPR036390">
    <property type="entry name" value="WH_DNA-bd_sf"/>
</dbReference>
<evidence type="ECO:0000313" key="7">
    <source>
        <dbReference type="EMBL" id="TLC98022.1"/>
    </source>
</evidence>
<comment type="similarity">
    <text evidence="1">In the C-terminal section; belongs to the class-I pyridoxal-phosphate-dependent aminotransferase family.</text>
</comment>